<dbReference type="GO" id="GO:0003676">
    <property type="term" value="F:nucleic acid binding"/>
    <property type="evidence" value="ECO:0007669"/>
    <property type="project" value="InterPro"/>
</dbReference>
<dbReference type="InterPro" id="IPR053151">
    <property type="entry name" value="RNase_H-like"/>
</dbReference>
<dbReference type="InterPro" id="IPR002156">
    <property type="entry name" value="RNaseH_domain"/>
</dbReference>
<dbReference type="Gene3D" id="3.30.420.10">
    <property type="entry name" value="Ribonuclease H-like superfamily/Ribonuclease H"/>
    <property type="match status" value="1"/>
</dbReference>
<organism evidence="2 3">
    <name type="scientific">Eragrostis curvula</name>
    <name type="common">weeping love grass</name>
    <dbReference type="NCBI Taxonomy" id="38414"/>
    <lineage>
        <taxon>Eukaryota</taxon>
        <taxon>Viridiplantae</taxon>
        <taxon>Streptophyta</taxon>
        <taxon>Embryophyta</taxon>
        <taxon>Tracheophyta</taxon>
        <taxon>Spermatophyta</taxon>
        <taxon>Magnoliopsida</taxon>
        <taxon>Liliopsida</taxon>
        <taxon>Poales</taxon>
        <taxon>Poaceae</taxon>
        <taxon>PACMAD clade</taxon>
        <taxon>Chloridoideae</taxon>
        <taxon>Eragrostideae</taxon>
        <taxon>Eragrostidinae</taxon>
        <taxon>Eragrostis</taxon>
    </lineage>
</organism>
<keyword evidence="3" id="KW-1185">Reference proteome</keyword>
<evidence type="ECO:0000313" key="2">
    <source>
        <dbReference type="EMBL" id="TVU40847.1"/>
    </source>
</evidence>
<protein>
    <recommendedName>
        <fullName evidence="1">RNase H type-1 domain-containing protein</fullName>
    </recommendedName>
</protein>
<dbReference type="CDD" id="cd06222">
    <property type="entry name" value="RNase_H_like"/>
    <property type="match status" value="1"/>
</dbReference>
<dbReference type="InterPro" id="IPR044730">
    <property type="entry name" value="RNase_H-like_dom_plant"/>
</dbReference>
<dbReference type="GO" id="GO:0004523">
    <property type="term" value="F:RNA-DNA hybrid ribonuclease activity"/>
    <property type="evidence" value="ECO:0007669"/>
    <property type="project" value="InterPro"/>
</dbReference>
<dbReference type="PANTHER" id="PTHR47723">
    <property type="entry name" value="OS05G0353850 PROTEIN"/>
    <property type="match status" value="1"/>
</dbReference>
<feature type="domain" description="RNase H type-1" evidence="1">
    <location>
        <begin position="118"/>
        <end position="238"/>
    </location>
</feature>
<name>A0A5J9VYZ5_9POAL</name>
<dbReference type="PANTHER" id="PTHR47723:SF19">
    <property type="entry name" value="POLYNUCLEOTIDYL TRANSFERASE, RIBONUCLEASE H-LIKE SUPERFAMILY PROTEIN"/>
    <property type="match status" value="1"/>
</dbReference>
<evidence type="ECO:0000313" key="3">
    <source>
        <dbReference type="Proteomes" id="UP000324897"/>
    </source>
</evidence>
<dbReference type="Pfam" id="PF13456">
    <property type="entry name" value="RVT_3"/>
    <property type="match status" value="1"/>
</dbReference>
<gene>
    <name evidence="2" type="ORF">EJB05_14327</name>
</gene>
<dbReference type="OrthoDB" id="1721580at2759"/>
<dbReference type="Proteomes" id="UP000324897">
    <property type="component" value="Chromosome 4"/>
</dbReference>
<reference evidence="2 3" key="1">
    <citation type="journal article" date="2019" name="Sci. Rep.">
        <title>A high-quality genome of Eragrostis curvula grass provides insights into Poaceae evolution and supports new strategies to enhance forage quality.</title>
        <authorList>
            <person name="Carballo J."/>
            <person name="Santos B.A.C.M."/>
            <person name="Zappacosta D."/>
            <person name="Garbus I."/>
            <person name="Selva J.P."/>
            <person name="Gallo C.A."/>
            <person name="Diaz A."/>
            <person name="Albertini E."/>
            <person name="Caccamo M."/>
            <person name="Echenique V."/>
        </authorList>
    </citation>
    <scope>NUCLEOTIDE SEQUENCE [LARGE SCALE GENOMIC DNA]</scope>
    <source>
        <strain evidence="3">cv. Victoria</strain>
        <tissue evidence="2">Leaf</tissue>
    </source>
</reference>
<dbReference type="EMBL" id="RWGY01000007">
    <property type="protein sequence ID" value="TVU40847.1"/>
    <property type="molecule type" value="Genomic_DNA"/>
</dbReference>
<accession>A0A5J9VYZ5</accession>
<dbReference type="InterPro" id="IPR036397">
    <property type="entry name" value="RNaseH_sf"/>
</dbReference>
<comment type="caution">
    <text evidence="2">The sequence shown here is derived from an EMBL/GenBank/DDBJ whole genome shotgun (WGS) entry which is preliminary data.</text>
</comment>
<dbReference type="Gramene" id="TVU40847">
    <property type="protein sequence ID" value="TVU40847"/>
    <property type="gene ID" value="EJB05_14327"/>
</dbReference>
<proteinExistence type="predicted"/>
<dbReference type="AlphaFoldDB" id="A0A5J9VYZ5"/>
<feature type="non-terminal residue" evidence="2">
    <location>
        <position position="1"/>
    </location>
</feature>
<evidence type="ECO:0000259" key="1">
    <source>
        <dbReference type="Pfam" id="PF13456"/>
    </source>
</evidence>
<sequence>MRSSAVLLKSGKADIQVYNVTRCYSGPEWLLVLLYRYPFEVLSNFFMVLWRAWNVRNGVLKAGETLSIEGSVILATCPALLQGNSGAHCPELGISLGRQDHRKVSTWVKPTGGVLKVNVDGAFHGLSGRAAVGVIVRDHDGIKGPSLGMASAVLLPRCRGSGIWCPAQEREPSPNNPEAMACLEGVRLSTRWPDASCVLESDCSAVVEKVNMKTPDRSIVSPIIGDIQIEMRQFSAFSC</sequence>